<sequence length="761" mass="81722">MNKAITEGLVFTPPAFSAGLDVWSRGDGTPGSQTYDGAADAAIAYSDADFGDCLELLKTEATQKLRYMGQVPLQPGCYLEITVRVKAVSGNLPGVRIAGWAGDAGEAHVPGLVETGPTTVLSSYGEVVTVRAIVGSGSRSGVDMPWGRVPVYGHFGLDLTGATGGVLRIEDIRIEDVTRYFLRDIVSVVDVRDYGAVGDGITDDTAAFEAADSAANGRTVLVPAGTFAINGHLTLDNPVRFEGTLVMPDDKRLILIKNYDLPTYVDAFGNELAALKKALQALFQYSNHDSLDLGGRRIEIDAPIDVAAVAGIDSFATRRVVRNGQFNVQASSNWDDTVVTSQATYSTGQPKKLTGVVNVANIPVGSLVTGAGVGREVYVTSVNVGAGTVTLSQELFDAAGTQVFTFRRFKYVLDFSGFSKLEKFVLDDIEFQCSGDASAIMLAPEGLIFTLRDCFITKPKDRGITSIGGGCQGMTIDRCQFLSNEQDIRVQDRTTIAFNANANDLKIRDNRVVRFAHFGVLGGTGHMFVGNHWFHGDNETTGVRRAGLVFTALSLKTLITGNYIDNNFVELTNEHDATPDFSSQFSFGGITFTGNIFTVNDVASWFNWIVITPYGQGHFINGLNVSGNTFRAINGSIERVEGVDETYASLDMTKARNVTFAGNTFNNVNTRSINPVTVRHTQNSDASTWVVSTEGHLPFGGESRGVDSVMADGAIKAGSSTLYSVPYAQVGQGADRSQVNLRWQQACDGAVWVTARMDEPS</sequence>
<keyword evidence="3" id="KW-1185">Reference proteome</keyword>
<evidence type="ECO:0000313" key="2">
    <source>
        <dbReference type="EMBL" id="SLN35024.1"/>
    </source>
</evidence>
<accession>A0A1Y5S9R5</accession>
<dbReference type="RefSeq" id="WP_085868231.1">
    <property type="nucleotide sequence ID" value="NZ_FWFQ01000009.1"/>
</dbReference>
<dbReference type="OrthoDB" id="7749009at2"/>
<organism evidence="2 3">
    <name type="scientific">Pseudoruegeria aquimaris</name>
    <dbReference type="NCBI Taxonomy" id="393663"/>
    <lineage>
        <taxon>Bacteria</taxon>
        <taxon>Pseudomonadati</taxon>
        <taxon>Pseudomonadota</taxon>
        <taxon>Alphaproteobacteria</taxon>
        <taxon>Rhodobacterales</taxon>
        <taxon>Roseobacteraceae</taxon>
        <taxon>Pseudoruegeria</taxon>
    </lineage>
</organism>
<keyword evidence="2" id="KW-0456">Lyase</keyword>
<evidence type="ECO:0000259" key="1">
    <source>
        <dbReference type="Pfam" id="PF12708"/>
    </source>
</evidence>
<dbReference type="InterPro" id="IPR011050">
    <property type="entry name" value="Pectin_lyase_fold/virulence"/>
</dbReference>
<protein>
    <submittedName>
        <fullName evidence="2">Pectate lyase superfamily protein</fullName>
    </submittedName>
</protein>
<dbReference type="Proteomes" id="UP000193409">
    <property type="component" value="Unassembled WGS sequence"/>
</dbReference>
<gene>
    <name evidence="2" type="ORF">PSA7680_01660</name>
</gene>
<evidence type="ECO:0000313" key="3">
    <source>
        <dbReference type="Proteomes" id="UP000193409"/>
    </source>
</evidence>
<dbReference type="SUPFAM" id="SSF51126">
    <property type="entry name" value="Pectin lyase-like"/>
    <property type="match status" value="1"/>
</dbReference>
<dbReference type="InterPro" id="IPR012334">
    <property type="entry name" value="Pectin_lyas_fold"/>
</dbReference>
<dbReference type="AlphaFoldDB" id="A0A1Y5S9R5"/>
<dbReference type="GO" id="GO:0016829">
    <property type="term" value="F:lyase activity"/>
    <property type="evidence" value="ECO:0007669"/>
    <property type="project" value="UniProtKB-KW"/>
</dbReference>
<dbReference type="Gene3D" id="2.160.20.10">
    <property type="entry name" value="Single-stranded right-handed beta-helix, Pectin lyase-like"/>
    <property type="match status" value="1"/>
</dbReference>
<reference evidence="2 3" key="1">
    <citation type="submission" date="2017-03" db="EMBL/GenBank/DDBJ databases">
        <authorList>
            <person name="Afonso C.L."/>
            <person name="Miller P.J."/>
            <person name="Scott M.A."/>
            <person name="Spackman E."/>
            <person name="Goraichik I."/>
            <person name="Dimitrov K.M."/>
            <person name="Suarez D.L."/>
            <person name="Swayne D.E."/>
        </authorList>
    </citation>
    <scope>NUCLEOTIDE SEQUENCE [LARGE SCALE GENOMIC DNA]</scope>
    <source>
        <strain evidence="2 3">CECT 7680</strain>
    </source>
</reference>
<feature type="domain" description="Rhamnogalacturonase A/B/Epimerase-like pectate lyase" evidence="1">
    <location>
        <begin position="189"/>
        <end position="243"/>
    </location>
</feature>
<dbReference type="Pfam" id="PF12708">
    <property type="entry name" value="Pect-lyase_RHGA_epim"/>
    <property type="match status" value="1"/>
</dbReference>
<dbReference type="InterPro" id="IPR024535">
    <property type="entry name" value="RHGA/B-epi-like_pectate_lyase"/>
</dbReference>
<name>A0A1Y5S9R5_9RHOB</name>
<dbReference type="EMBL" id="FWFQ01000009">
    <property type="protein sequence ID" value="SLN35024.1"/>
    <property type="molecule type" value="Genomic_DNA"/>
</dbReference>
<proteinExistence type="predicted"/>